<organism evidence="1 2">
    <name type="scientific">Hohenbuehelia grisea</name>
    <dbReference type="NCBI Taxonomy" id="104357"/>
    <lineage>
        <taxon>Eukaryota</taxon>
        <taxon>Fungi</taxon>
        <taxon>Dikarya</taxon>
        <taxon>Basidiomycota</taxon>
        <taxon>Agaricomycotina</taxon>
        <taxon>Agaricomycetes</taxon>
        <taxon>Agaricomycetidae</taxon>
        <taxon>Agaricales</taxon>
        <taxon>Pleurotineae</taxon>
        <taxon>Pleurotaceae</taxon>
        <taxon>Hohenbuehelia</taxon>
    </lineage>
</organism>
<dbReference type="EMBL" id="JASNQZ010000012">
    <property type="protein sequence ID" value="KAL0948812.1"/>
    <property type="molecule type" value="Genomic_DNA"/>
</dbReference>
<reference evidence="2" key="1">
    <citation type="submission" date="2024-06" db="EMBL/GenBank/DDBJ databases">
        <title>Multi-omics analyses provide insights into the biosynthesis of the anticancer antibiotic pleurotin in Hohenbuehelia grisea.</title>
        <authorList>
            <person name="Weaver J.A."/>
            <person name="Alberti F."/>
        </authorList>
    </citation>
    <scope>NUCLEOTIDE SEQUENCE [LARGE SCALE GENOMIC DNA]</scope>
    <source>
        <strain evidence="2">T-177</strain>
    </source>
</reference>
<accession>A0ABR3J011</accession>
<evidence type="ECO:0000313" key="1">
    <source>
        <dbReference type="EMBL" id="KAL0948812.1"/>
    </source>
</evidence>
<sequence>MPSLWIPNGFCLRASRRVKRQEAIALVQKALANHFGSMWNDNHRVTDFVLMQYQHKITGHAPYAMLRSFSAQGRAIAAYHVYKNTPAPSGTLGKHIAPGITEVRGAGTWNGRTIDCANYMFVGRFP</sequence>
<name>A0ABR3J011_9AGAR</name>
<gene>
    <name evidence="1" type="ORF">HGRIS_008937</name>
</gene>
<evidence type="ECO:0000313" key="2">
    <source>
        <dbReference type="Proteomes" id="UP001556367"/>
    </source>
</evidence>
<dbReference type="Proteomes" id="UP001556367">
    <property type="component" value="Unassembled WGS sequence"/>
</dbReference>
<protein>
    <submittedName>
        <fullName evidence="1">Uncharacterized protein</fullName>
    </submittedName>
</protein>
<comment type="caution">
    <text evidence="1">The sequence shown here is derived from an EMBL/GenBank/DDBJ whole genome shotgun (WGS) entry which is preliminary data.</text>
</comment>
<proteinExistence type="predicted"/>
<keyword evidence="2" id="KW-1185">Reference proteome</keyword>